<evidence type="ECO:0000259" key="3">
    <source>
        <dbReference type="Pfam" id="PF00501"/>
    </source>
</evidence>
<feature type="domain" description="AMP-binding enzyme C-terminal" evidence="4">
    <location>
        <begin position="451"/>
        <end position="531"/>
    </location>
</feature>
<dbReference type="Gene3D" id="3.30.300.30">
    <property type="match status" value="1"/>
</dbReference>
<evidence type="ECO:0000313" key="6">
    <source>
        <dbReference type="Proteomes" id="UP000075884"/>
    </source>
</evidence>
<dbReference type="Pfam" id="PF00501">
    <property type="entry name" value="AMP-binding"/>
    <property type="match status" value="1"/>
</dbReference>
<dbReference type="InterPro" id="IPR020845">
    <property type="entry name" value="AMP-binding_CS"/>
</dbReference>
<dbReference type="AlphaFoldDB" id="A0A182MZM0"/>
<dbReference type="InterPro" id="IPR000873">
    <property type="entry name" value="AMP-dep_synth/lig_dom"/>
</dbReference>
<reference evidence="6" key="1">
    <citation type="submission" date="2013-03" db="EMBL/GenBank/DDBJ databases">
        <title>The Genome Sequence of Anopheles dirus WRAIR2.</title>
        <authorList>
            <consortium name="The Broad Institute Genomics Platform"/>
            <person name="Neafsey D.E."/>
            <person name="Walton C."/>
            <person name="Walker B."/>
            <person name="Young S.K."/>
            <person name="Zeng Q."/>
            <person name="Gargeya S."/>
            <person name="Fitzgerald M."/>
            <person name="Haas B."/>
            <person name="Abouelleil A."/>
            <person name="Allen A.W."/>
            <person name="Alvarado L."/>
            <person name="Arachchi H.M."/>
            <person name="Berlin A.M."/>
            <person name="Chapman S.B."/>
            <person name="Gainer-Dewar J."/>
            <person name="Goldberg J."/>
            <person name="Griggs A."/>
            <person name="Gujja S."/>
            <person name="Hansen M."/>
            <person name="Howarth C."/>
            <person name="Imamovic A."/>
            <person name="Ireland A."/>
            <person name="Larimer J."/>
            <person name="McCowan C."/>
            <person name="Murphy C."/>
            <person name="Pearson M."/>
            <person name="Poon T.W."/>
            <person name="Priest M."/>
            <person name="Roberts A."/>
            <person name="Saif S."/>
            <person name="Shea T."/>
            <person name="Sisk P."/>
            <person name="Sykes S."/>
            <person name="Wortman J."/>
            <person name="Nusbaum C."/>
            <person name="Birren B."/>
        </authorList>
    </citation>
    <scope>NUCLEOTIDE SEQUENCE [LARGE SCALE GENOMIC DNA]</scope>
    <source>
        <strain evidence="6">WRAIR2</strain>
    </source>
</reference>
<name>A0A182MZM0_9DIPT</name>
<dbReference type="InterPro" id="IPR045851">
    <property type="entry name" value="AMP-bd_C_sf"/>
</dbReference>
<dbReference type="Proteomes" id="UP000075884">
    <property type="component" value="Unassembled WGS sequence"/>
</dbReference>
<evidence type="ECO:0000259" key="4">
    <source>
        <dbReference type="Pfam" id="PF13193"/>
    </source>
</evidence>
<evidence type="ECO:0008006" key="7">
    <source>
        <dbReference type="Google" id="ProtNLM"/>
    </source>
</evidence>
<dbReference type="GO" id="GO:0046949">
    <property type="term" value="P:fatty-acyl-CoA biosynthetic process"/>
    <property type="evidence" value="ECO:0007669"/>
    <property type="project" value="TreeGrafter"/>
</dbReference>
<keyword evidence="2" id="KW-0576">Peroxisome</keyword>
<evidence type="ECO:0000256" key="1">
    <source>
        <dbReference type="ARBA" id="ARBA00004275"/>
    </source>
</evidence>
<dbReference type="GO" id="GO:0005777">
    <property type="term" value="C:peroxisome"/>
    <property type="evidence" value="ECO:0007669"/>
    <property type="project" value="UniProtKB-SubCell"/>
</dbReference>
<dbReference type="Gene3D" id="3.40.50.12780">
    <property type="entry name" value="N-terminal domain of ligase-like"/>
    <property type="match status" value="1"/>
</dbReference>
<proteinExistence type="predicted"/>
<dbReference type="PANTHER" id="PTHR24096">
    <property type="entry name" value="LONG-CHAIN-FATTY-ACID--COA LIGASE"/>
    <property type="match status" value="1"/>
</dbReference>
<keyword evidence="6" id="KW-1185">Reference proteome</keyword>
<dbReference type="SUPFAM" id="SSF56801">
    <property type="entry name" value="Acetyl-CoA synthetase-like"/>
    <property type="match status" value="1"/>
</dbReference>
<dbReference type="EnsemblMetazoa" id="ADIR000825-RA">
    <property type="protein sequence ID" value="ADIR000825-PA"/>
    <property type="gene ID" value="ADIR000825"/>
</dbReference>
<feature type="domain" description="AMP-dependent synthetase/ligase" evidence="3">
    <location>
        <begin position="35"/>
        <end position="400"/>
    </location>
</feature>
<dbReference type="FunFam" id="3.40.50.12780:FF:000025">
    <property type="entry name" value="luciferin 4-monooxygenase"/>
    <property type="match status" value="1"/>
</dbReference>
<dbReference type="PROSITE" id="PS00455">
    <property type="entry name" value="AMP_BINDING"/>
    <property type="match status" value="1"/>
</dbReference>
<dbReference type="VEuPathDB" id="VectorBase:ADIR000825"/>
<reference evidence="5" key="2">
    <citation type="submission" date="2020-05" db="UniProtKB">
        <authorList>
            <consortium name="EnsemblMetazoa"/>
        </authorList>
    </citation>
    <scope>IDENTIFICATION</scope>
    <source>
        <strain evidence="5">WRAIR2</strain>
    </source>
</reference>
<evidence type="ECO:0000313" key="5">
    <source>
        <dbReference type="EnsemblMetazoa" id="ADIR000825-PA"/>
    </source>
</evidence>
<organism evidence="5 6">
    <name type="scientific">Anopheles dirus</name>
    <dbReference type="NCBI Taxonomy" id="7168"/>
    <lineage>
        <taxon>Eukaryota</taxon>
        <taxon>Metazoa</taxon>
        <taxon>Ecdysozoa</taxon>
        <taxon>Arthropoda</taxon>
        <taxon>Hexapoda</taxon>
        <taxon>Insecta</taxon>
        <taxon>Pterygota</taxon>
        <taxon>Neoptera</taxon>
        <taxon>Endopterygota</taxon>
        <taxon>Diptera</taxon>
        <taxon>Nematocera</taxon>
        <taxon>Culicoidea</taxon>
        <taxon>Culicidae</taxon>
        <taxon>Anophelinae</taxon>
        <taxon>Anopheles</taxon>
    </lineage>
</organism>
<dbReference type="Pfam" id="PF13193">
    <property type="entry name" value="AMP-binding_C"/>
    <property type="match status" value="1"/>
</dbReference>
<protein>
    <recommendedName>
        <fullName evidence="7">AMP-dependent synthetase/ligase domain-containing protein</fullName>
    </recommendedName>
</protein>
<dbReference type="GO" id="GO:0004467">
    <property type="term" value="F:long-chain fatty acid-CoA ligase activity"/>
    <property type="evidence" value="ECO:0007669"/>
    <property type="project" value="TreeGrafter"/>
</dbReference>
<sequence>MATEYDGQRRRWCGPARAPVLNPAASLGQVLVNVLERTPQKPAQANADHGTTMVCDELRRRAIRFAALLARWGYRPGDVVALMARNSDNVAPVAFGCFLAGVALSTLDPSFGAAEVEHLLRLTRPRAVLADRDALEVVRAAASRVGLRFDQPYGVLLNPGAPDTPPDCFLVDAVLQSATGEEDSYVPPAWGDTAQLTAAIVCSSGTTGLPKAVRISHAQLIAPYQRVNQLDRDDTILCFSTLYWISGLQMLMTGTLNGIRRVITARQPTPELAIELCNRHRVTLLLVTPSLASDIVRTLPASDRLESLRLFAIGGATVPERLCADIDARVLVAGRGRSFVGYGSSETGNVAYQLIKRNDSVGFLLPGVTAQVVDEHENPLGPNEPGELLVRPPYPFLGYHGDADATQATLTADGFVRTGDVACFDADGFLFLHDRKREIFKYDCYQIAPAELEATIGELPGVRYVVVVGLPEPDRPYNALATALIVRDPGVPADTLTERHVTEHCSARSTHKRLRGGVFFVPELPMTANGKIRREAARQIAHGYWARAK</sequence>
<dbReference type="InterPro" id="IPR042099">
    <property type="entry name" value="ANL_N_sf"/>
</dbReference>
<comment type="subcellular location">
    <subcellularLocation>
        <location evidence="1">Peroxisome</location>
    </subcellularLocation>
</comment>
<dbReference type="InterPro" id="IPR025110">
    <property type="entry name" value="AMP-bd_C"/>
</dbReference>
<evidence type="ECO:0000256" key="2">
    <source>
        <dbReference type="ARBA" id="ARBA00023140"/>
    </source>
</evidence>
<accession>A0A182MZM0</accession>
<dbReference type="PANTHER" id="PTHR24096:SF353">
    <property type="entry name" value="GH16244P-RELATED"/>
    <property type="match status" value="1"/>
</dbReference>
<dbReference type="STRING" id="7168.A0A182MZM0"/>